<dbReference type="Gene3D" id="3.40.50.12780">
    <property type="entry name" value="N-terminal domain of ligase-like"/>
    <property type="match status" value="1"/>
</dbReference>
<keyword evidence="2" id="KW-0597">Phosphoprotein</keyword>
<protein>
    <submittedName>
        <fullName evidence="4">AMP-binding enzyme</fullName>
    </submittedName>
</protein>
<dbReference type="RefSeq" id="WP_253654300.1">
    <property type="nucleotide sequence ID" value="NZ_BAAAOE010000003.1"/>
</dbReference>
<dbReference type="SUPFAM" id="SSF56801">
    <property type="entry name" value="Acetyl-CoA synthetase-like"/>
    <property type="match status" value="1"/>
</dbReference>
<dbReference type="Proteomes" id="UP001205740">
    <property type="component" value="Unassembled WGS sequence"/>
</dbReference>
<evidence type="ECO:0000259" key="3">
    <source>
        <dbReference type="Pfam" id="PF00501"/>
    </source>
</evidence>
<dbReference type="Pfam" id="PF00501">
    <property type="entry name" value="AMP-binding"/>
    <property type="match status" value="1"/>
</dbReference>
<reference evidence="4 5" key="1">
    <citation type="submission" date="2022-06" db="EMBL/GenBank/DDBJ databases">
        <title>Genomic Encyclopedia of Archaeal and Bacterial Type Strains, Phase II (KMG-II): from individual species to whole genera.</title>
        <authorList>
            <person name="Goeker M."/>
        </authorList>
    </citation>
    <scope>NUCLEOTIDE SEQUENCE [LARGE SCALE GENOMIC DNA]</scope>
    <source>
        <strain evidence="4 5">DSM 45037</strain>
    </source>
</reference>
<dbReference type="PANTHER" id="PTHR44845:SF6">
    <property type="entry name" value="BETA-ALANINE-ACTIVATING ENZYME"/>
    <property type="match status" value="1"/>
</dbReference>
<sequence>MPIPDDLTPPGVRTAVPSVTVLSAAGSAAVRALATDHHIGAETVVAAALVAYRGPGPENATPRVGVAVSGGSRIAPVDLPVGARHSASGLVVRVGACVDSPVDPDPDPGVAPRDVVVAAGEPTDATTVLAGIPVVVWCRLADGGCLTLEIVTAPGVSVSDAHRRRFAEFVERFARAGRVAVGSLQIVTEDEHVLLDEWNDSAELLAPTTLVDLVEMGLTRDPDRAAIVTRDGVVTHGDIDCFANRIARALLASGVGAGSVVGVLCESAPAAMVAAVAVLRAGGAVLMLSTRAGAPETIVRIAEARATRVVTDSPAAAVVPPWVEVVALDDDELDHHPDEPISAEDGARPCHLMATAEVTVSGVGDDLAALAHSHAALANRLQWTIDDWEASRTPGVQQVLVPADAHRLRDLCDVLWPLVIGATAHTTVGHGIDRPTAGTGSVIEAGGAAFRVAGDERPGWNVEAYVLDEHLRLVPPGASGDLYVGGAQLALGWPRDAAATADHFVANPFRPGERMVRVGSVAARGRSVSEDVDVLRRVVAAVGVSERDAALRDDVVHTDENRPARSGPTL</sequence>
<evidence type="ECO:0000256" key="2">
    <source>
        <dbReference type="ARBA" id="ARBA00022553"/>
    </source>
</evidence>
<dbReference type="EMBL" id="JAMTCG010000003">
    <property type="protein sequence ID" value="MCP2160734.1"/>
    <property type="molecule type" value="Genomic_DNA"/>
</dbReference>
<organism evidence="4 5">
    <name type="scientific">Williamsia serinedens</name>
    <dbReference type="NCBI Taxonomy" id="391736"/>
    <lineage>
        <taxon>Bacteria</taxon>
        <taxon>Bacillati</taxon>
        <taxon>Actinomycetota</taxon>
        <taxon>Actinomycetes</taxon>
        <taxon>Mycobacteriales</taxon>
        <taxon>Nocardiaceae</taxon>
        <taxon>Williamsia</taxon>
    </lineage>
</organism>
<evidence type="ECO:0000313" key="4">
    <source>
        <dbReference type="EMBL" id="MCP2160734.1"/>
    </source>
</evidence>
<feature type="domain" description="AMP-dependent synthetase/ligase" evidence="3">
    <location>
        <begin position="219"/>
        <end position="340"/>
    </location>
</feature>
<comment type="caution">
    <text evidence="4">The sequence shown here is derived from an EMBL/GenBank/DDBJ whole genome shotgun (WGS) entry which is preliminary data.</text>
</comment>
<keyword evidence="1" id="KW-0596">Phosphopantetheine</keyword>
<accession>A0ABT1H180</accession>
<proteinExistence type="predicted"/>
<gene>
    <name evidence="4" type="ORF">LX12_001921</name>
</gene>
<dbReference type="Gene3D" id="2.30.38.10">
    <property type="entry name" value="Luciferase, Domain 3"/>
    <property type="match status" value="1"/>
</dbReference>
<name>A0ABT1H180_9NOCA</name>
<keyword evidence="5" id="KW-1185">Reference proteome</keyword>
<dbReference type="InterPro" id="IPR042099">
    <property type="entry name" value="ANL_N_sf"/>
</dbReference>
<evidence type="ECO:0000313" key="5">
    <source>
        <dbReference type="Proteomes" id="UP001205740"/>
    </source>
</evidence>
<dbReference type="PANTHER" id="PTHR44845">
    <property type="entry name" value="CARRIER DOMAIN-CONTAINING PROTEIN"/>
    <property type="match status" value="1"/>
</dbReference>
<dbReference type="InterPro" id="IPR000873">
    <property type="entry name" value="AMP-dep_synth/lig_dom"/>
</dbReference>
<evidence type="ECO:0000256" key="1">
    <source>
        <dbReference type="ARBA" id="ARBA00022450"/>
    </source>
</evidence>